<evidence type="ECO:0000313" key="11">
    <source>
        <dbReference type="Proteomes" id="UP000578697"/>
    </source>
</evidence>
<dbReference type="PANTHER" id="PTHR34138:SF1">
    <property type="entry name" value="CELL SHAPE-DETERMINING PROTEIN MREC"/>
    <property type="match status" value="1"/>
</dbReference>
<evidence type="ECO:0000256" key="7">
    <source>
        <dbReference type="SAM" id="Phobius"/>
    </source>
</evidence>
<keyword evidence="7" id="KW-0472">Membrane</keyword>
<gene>
    <name evidence="10" type="ORF">DYE49_05815</name>
    <name evidence="9" type="ORF">HNP77_000651</name>
</gene>
<protein>
    <recommendedName>
        <fullName evidence="2 5">Cell shape-determining protein MreC</fullName>
    </recommendedName>
    <alternativeName>
        <fullName evidence="4 5">Cell shape protein MreC</fullName>
    </alternativeName>
</protein>
<comment type="similarity">
    <text evidence="1 5">Belongs to the MreC family.</text>
</comment>
<keyword evidence="6" id="KW-0175">Coiled coil</keyword>
<feature type="coiled-coil region" evidence="6">
    <location>
        <begin position="66"/>
        <end position="106"/>
    </location>
</feature>
<dbReference type="Gene3D" id="2.40.10.350">
    <property type="entry name" value="Rod shape-determining protein MreC, domain 2"/>
    <property type="match status" value="1"/>
</dbReference>
<dbReference type="RefSeq" id="WP_184651729.1">
    <property type="nucleotide sequence ID" value="NZ_JACHFR010000001.1"/>
</dbReference>
<dbReference type="InterPro" id="IPR042177">
    <property type="entry name" value="Cell/Rod_1"/>
</dbReference>
<reference evidence="9 11" key="2">
    <citation type="submission" date="2020-08" db="EMBL/GenBank/DDBJ databases">
        <title>Genomic Encyclopedia of Type Strains, Phase IV (KMG-IV): sequencing the most valuable type-strain genomes for metagenomic binning, comparative biology and taxonomic classification.</title>
        <authorList>
            <person name="Goeker M."/>
        </authorList>
    </citation>
    <scope>NUCLEOTIDE SEQUENCE [LARGE SCALE GENOMIC DNA]</scope>
    <source>
        <strain evidence="9 11">DSM 103679</strain>
    </source>
</reference>
<dbReference type="NCBIfam" id="TIGR00219">
    <property type="entry name" value="mreC"/>
    <property type="match status" value="1"/>
</dbReference>
<dbReference type="InterPro" id="IPR042175">
    <property type="entry name" value="Cell/Rod_MreC_2"/>
</dbReference>
<evidence type="ECO:0000256" key="1">
    <source>
        <dbReference type="ARBA" id="ARBA00009369"/>
    </source>
</evidence>
<evidence type="ECO:0000256" key="6">
    <source>
        <dbReference type="SAM" id="Coils"/>
    </source>
</evidence>
<dbReference type="AlphaFoldDB" id="A0A840S9E5"/>
<dbReference type="GO" id="GO:0005886">
    <property type="term" value="C:plasma membrane"/>
    <property type="evidence" value="ECO:0007669"/>
    <property type="project" value="TreeGrafter"/>
</dbReference>
<dbReference type="PIRSF" id="PIRSF038471">
    <property type="entry name" value="MreC"/>
    <property type="match status" value="1"/>
</dbReference>
<evidence type="ECO:0000259" key="8">
    <source>
        <dbReference type="Pfam" id="PF04085"/>
    </source>
</evidence>
<dbReference type="InterPro" id="IPR055342">
    <property type="entry name" value="MreC_beta-barrel_core"/>
</dbReference>
<accession>A0A840S9E5</accession>
<keyword evidence="3 5" id="KW-0133">Cell shape</keyword>
<evidence type="ECO:0000256" key="2">
    <source>
        <dbReference type="ARBA" id="ARBA00013855"/>
    </source>
</evidence>
<dbReference type="Proteomes" id="UP000578697">
    <property type="component" value="Unassembled WGS sequence"/>
</dbReference>
<feature type="domain" description="Rod shape-determining protein MreC beta-barrel core" evidence="8">
    <location>
        <begin position="122"/>
        <end position="275"/>
    </location>
</feature>
<evidence type="ECO:0000256" key="4">
    <source>
        <dbReference type="ARBA" id="ARBA00032089"/>
    </source>
</evidence>
<reference evidence="10 12" key="1">
    <citation type="submission" date="2018-08" db="EMBL/GenBank/DDBJ databases">
        <title>The first complete genome of Treponema rectale (CHPAT), a commensal spirochete of the bovine rectum.</title>
        <authorList>
            <person name="Staton G.J."/>
            <person name="Clegg S.R."/>
            <person name="Carter S.D."/>
            <person name="Radford A.D."/>
            <person name="Darby A."/>
            <person name="Hall N."/>
            <person name="Birtles R.J."/>
            <person name="Evans N.J."/>
        </authorList>
    </citation>
    <scope>NUCLEOTIDE SEQUENCE [LARGE SCALE GENOMIC DNA]</scope>
    <source>
        <strain evidence="10 12">CHPA</strain>
    </source>
</reference>
<proteinExistence type="inferred from homology"/>
<dbReference type="GO" id="GO:0008360">
    <property type="term" value="P:regulation of cell shape"/>
    <property type="evidence" value="ECO:0007669"/>
    <property type="project" value="UniProtKB-KW"/>
</dbReference>
<name>A0A840S9E5_9SPIR</name>
<dbReference type="Gene3D" id="2.40.10.340">
    <property type="entry name" value="Rod shape-determining protein MreC, domain 1"/>
    <property type="match status" value="1"/>
</dbReference>
<sequence length="283" mass="31574">MKKGPFTFHLAEILLVVMVLFSAITLGFSSGRFIVSFNSVGFTVFSSLQKGVNSVVYFFTDKINGIRELSDLKKKYTALKEQLENYEFLKRQNSEFQKENDRLKSLLEFTETLEYKNIPARIIGRDPDSLYSGITINKGSMHGIKKGMSVIAVQNGDKGIVGKIVTVGYGASIIMPVYDSMCNISVRIQNTRDIGIISGTGTQDEHLKLNYIRKRFVADFHTGDIVVTSGENGNYLPDIPVGRISMITPLDYSSSLDIDVDPIIDFGRLENVIVIDMSKTVEK</sequence>
<evidence type="ECO:0000313" key="10">
    <source>
        <dbReference type="EMBL" id="QOS39992.1"/>
    </source>
</evidence>
<evidence type="ECO:0000256" key="5">
    <source>
        <dbReference type="PIRNR" id="PIRNR038471"/>
    </source>
</evidence>
<dbReference type="EMBL" id="JACHFR010000001">
    <property type="protein sequence ID" value="MBB5218307.1"/>
    <property type="molecule type" value="Genomic_DNA"/>
</dbReference>
<keyword evidence="7" id="KW-1133">Transmembrane helix</keyword>
<dbReference type="KEGG" id="trc:DYE49_05815"/>
<evidence type="ECO:0000313" key="9">
    <source>
        <dbReference type="EMBL" id="MBB5218307.1"/>
    </source>
</evidence>
<dbReference type="Proteomes" id="UP000593591">
    <property type="component" value="Chromosome"/>
</dbReference>
<dbReference type="Pfam" id="PF04085">
    <property type="entry name" value="MreC"/>
    <property type="match status" value="1"/>
</dbReference>
<keyword evidence="7" id="KW-0812">Transmembrane</keyword>
<keyword evidence="11" id="KW-1185">Reference proteome</keyword>
<dbReference type="PANTHER" id="PTHR34138">
    <property type="entry name" value="CELL SHAPE-DETERMINING PROTEIN MREC"/>
    <property type="match status" value="1"/>
</dbReference>
<dbReference type="InterPro" id="IPR007221">
    <property type="entry name" value="MreC"/>
</dbReference>
<feature type="transmembrane region" description="Helical" evidence="7">
    <location>
        <begin position="6"/>
        <end position="28"/>
    </location>
</feature>
<evidence type="ECO:0000256" key="3">
    <source>
        <dbReference type="ARBA" id="ARBA00022960"/>
    </source>
</evidence>
<comment type="function">
    <text evidence="5">Involved in formation and maintenance of cell shape.</text>
</comment>
<organism evidence="9 11">
    <name type="scientific">Treponema rectale</name>
    <dbReference type="NCBI Taxonomy" id="744512"/>
    <lineage>
        <taxon>Bacteria</taxon>
        <taxon>Pseudomonadati</taxon>
        <taxon>Spirochaetota</taxon>
        <taxon>Spirochaetia</taxon>
        <taxon>Spirochaetales</taxon>
        <taxon>Treponemataceae</taxon>
        <taxon>Treponema</taxon>
    </lineage>
</organism>
<evidence type="ECO:0000313" key="12">
    <source>
        <dbReference type="Proteomes" id="UP000593591"/>
    </source>
</evidence>
<dbReference type="EMBL" id="CP031517">
    <property type="protein sequence ID" value="QOS39992.1"/>
    <property type="molecule type" value="Genomic_DNA"/>
</dbReference>